<keyword evidence="4 9" id="KW-0378">Hydrolase</keyword>
<evidence type="ECO:0000256" key="8">
    <source>
        <dbReference type="ARBA" id="ARBA00048336"/>
    </source>
</evidence>
<dbReference type="Gene3D" id="3.40.50.2300">
    <property type="match status" value="2"/>
</dbReference>
<proteinExistence type="inferred from homology"/>
<organism evidence="10 11">
    <name type="scientific">Smittium megazygosporum</name>
    <dbReference type="NCBI Taxonomy" id="133381"/>
    <lineage>
        <taxon>Eukaryota</taxon>
        <taxon>Fungi</taxon>
        <taxon>Fungi incertae sedis</taxon>
        <taxon>Zoopagomycota</taxon>
        <taxon>Kickxellomycotina</taxon>
        <taxon>Harpellomycetes</taxon>
        <taxon>Harpellales</taxon>
        <taxon>Legeriomycetaceae</taxon>
        <taxon>Smittium</taxon>
    </lineage>
</organism>
<evidence type="ECO:0000256" key="7">
    <source>
        <dbReference type="ARBA" id="ARBA00047761"/>
    </source>
</evidence>
<dbReference type="GO" id="GO:0031124">
    <property type="term" value="P:mRNA 3'-end processing"/>
    <property type="evidence" value="ECO:0007669"/>
    <property type="project" value="UniProtKB-ARBA"/>
</dbReference>
<reference evidence="10 11" key="1">
    <citation type="journal article" date="2018" name="MBio">
        <title>Comparative Genomics Reveals the Core Gene Toolbox for the Fungus-Insect Symbiosis.</title>
        <authorList>
            <person name="Wang Y."/>
            <person name="Stata M."/>
            <person name="Wang W."/>
            <person name="Stajich J.E."/>
            <person name="White M.M."/>
            <person name="Moncalvo J.M."/>
        </authorList>
    </citation>
    <scope>NUCLEOTIDE SEQUENCE [LARGE SCALE GENOMIC DNA]</scope>
    <source>
        <strain evidence="10 11">SC-DP-2</strain>
    </source>
</reference>
<dbReference type="PANTHER" id="PTHR20383">
    <property type="entry name" value="RNA POLYMERASE II SUBUNIT A C-TERMINAL DOMAIN PHOSPHATASE"/>
    <property type="match status" value="1"/>
</dbReference>
<dbReference type="GO" id="GO:0005847">
    <property type="term" value="C:mRNA cleavage and polyadenylation specificity factor complex"/>
    <property type="evidence" value="ECO:0007669"/>
    <property type="project" value="UniProtKB-ARBA"/>
</dbReference>
<accession>A0A2T9ZF65</accession>
<comment type="caution">
    <text evidence="10">The sequence shown here is derived from an EMBL/GenBank/DDBJ whole genome shotgun (WGS) entry which is preliminary data.</text>
</comment>
<dbReference type="Pfam" id="PF04722">
    <property type="entry name" value="Ssu72"/>
    <property type="match status" value="1"/>
</dbReference>
<gene>
    <name evidence="10" type="ORF">BB560_002330</name>
</gene>
<evidence type="ECO:0000256" key="9">
    <source>
        <dbReference type="RuleBase" id="RU369031"/>
    </source>
</evidence>
<comment type="catalytic activity">
    <reaction evidence="8 9">
        <text>O-phospho-L-threonyl-[protein] + H2O = L-threonyl-[protein] + phosphate</text>
        <dbReference type="Rhea" id="RHEA:47004"/>
        <dbReference type="Rhea" id="RHEA-COMP:11060"/>
        <dbReference type="Rhea" id="RHEA-COMP:11605"/>
        <dbReference type="ChEBI" id="CHEBI:15377"/>
        <dbReference type="ChEBI" id="CHEBI:30013"/>
        <dbReference type="ChEBI" id="CHEBI:43474"/>
        <dbReference type="ChEBI" id="CHEBI:61977"/>
        <dbReference type="EC" id="3.1.3.16"/>
    </reaction>
</comment>
<keyword evidence="3 9" id="KW-0507">mRNA processing</keyword>
<evidence type="ECO:0000256" key="2">
    <source>
        <dbReference type="ARBA" id="ARBA00008978"/>
    </source>
</evidence>
<comment type="subunit">
    <text evidence="9">Component of the cleavage and polyadenylation factor (CPF) complex.</text>
</comment>
<comment type="subcellular location">
    <subcellularLocation>
        <location evidence="1 9">Nucleus</location>
    </subcellularLocation>
</comment>
<protein>
    <recommendedName>
        <fullName evidence="9">RNA polymerase II subunit A C-terminal domain phosphatase SSU72</fullName>
        <shortName evidence="9">CTD phosphatase SSU72</shortName>
        <ecNumber evidence="9">3.1.3.16</ecNumber>
    </recommendedName>
</protein>
<dbReference type="STRING" id="133381.A0A2T9ZF65"/>
<comment type="function">
    <text evidence="9">Component of the cleavage and polyadenylation factor (CPF) complex, which plays a key role in polyadenylation-dependent pre-mRNA 3'-end formation and cooperates with cleavage factors including the CFIA complex and NAB4/CFIB. SSU72 is required for 3'-end formation of snoRNAs.</text>
</comment>
<comment type="similarity">
    <text evidence="2 9">Belongs to the SSU72 phosphatase family.</text>
</comment>
<name>A0A2T9ZF65_9FUNG</name>
<dbReference type="AlphaFoldDB" id="A0A2T9ZF65"/>
<dbReference type="FunFam" id="3.40.50.2300:FF:000039">
    <property type="entry name" value="RNA polymerase II subunit A C-terminal domain phosphatase"/>
    <property type="match status" value="1"/>
</dbReference>
<dbReference type="EC" id="3.1.3.16" evidence="9"/>
<evidence type="ECO:0000256" key="5">
    <source>
        <dbReference type="ARBA" id="ARBA00022912"/>
    </source>
</evidence>
<comment type="function">
    <text evidence="9">Processively dephosphorylates Ser-5 of the heptad repeats YSPTSPS in the C-terminal domain of the largest RNA polymerase II subunit (RPB1).</text>
</comment>
<evidence type="ECO:0000256" key="6">
    <source>
        <dbReference type="ARBA" id="ARBA00023242"/>
    </source>
</evidence>
<evidence type="ECO:0000256" key="1">
    <source>
        <dbReference type="ARBA" id="ARBA00004123"/>
    </source>
</evidence>
<evidence type="ECO:0000313" key="11">
    <source>
        <dbReference type="Proteomes" id="UP000245609"/>
    </source>
</evidence>
<evidence type="ECO:0000256" key="4">
    <source>
        <dbReference type="ARBA" id="ARBA00022801"/>
    </source>
</evidence>
<evidence type="ECO:0000256" key="3">
    <source>
        <dbReference type="ARBA" id="ARBA00022664"/>
    </source>
</evidence>
<dbReference type="InterPro" id="IPR006811">
    <property type="entry name" value="RNA_pol_II_suA"/>
</dbReference>
<dbReference type="EMBL" id="MBFS01000264">
    <property type="protein sequence ID" value="PVV03205.1"/>
    <property type="molecule type" value="Genomic_DNA"/>
</dbReference>
<sequence>MVRFAVVCASNMNRSMEGHLVLSKDGKNVQSFGTGTKVRLPGDSIDRPLIYDFGTPYKQILSDVTRKNPSLYKKNGLLEMLSRNINLKQAPMKFQSSFEVFDVIITCEERCFDAVCLELLSRGGKLSKPVHLINVEIKDNHSEASKGGSTIKLLADLIEQASDLDSEIQNILQTVQAQTSHELLYNYLFY</sequence>
<dbReference type="Proteomes" id="UP000245609">
    <property type="component" value="Unassembled WGS sequence"/>
</dbReference>
<keyword evidence="6 9" id="KW-0539">Nucleus</keyword>
<keyword evidence="11" id="KW-1185">Reference proteome</keyword>
<comment type="catalytic activity">
    <reaction evidence="7 9">
        <text>O-phospho-L-seryl-[protein] + H2O = L-seryl-[protein] + phosphate</text>
        <dbReference type="Rhea" id="RHEA:20629"/>
        <dbReference type="Rhea" id="RHEA-COMP:9863"/>
        <dbReference type="Rhea" id="RHEA-COMP:11604"/>
        <dbReference type="ChEBI" id="CHEBI:15377"/>
        <dbReference type="ChEBI" id="CHEBI:29999"/>
        <dbReference type="ChEBI" id="CHEBI:43474"/>
        <dbReference type="ChEBI" id="CHEBI:83421"/>
        <dbReference type="EC" id="3.1.3.16"/>
    </reaction>
</comment>
<dbReference type="GO" id="GO:0008420">
    <property type="term" value="F:RNA polymerase II CTD heptapeptide repeat phosphatase activity"/>
    <property type="evidence" value="ECO:0007669"/>
    <property type="project" value="UniProtKB-ARBA"/>
</dbReference>
<evidence type="ECO:0000313" key="10">
    <source>
        <dbReference type="EMBL" id="PVV03205.1"/>
    </source>
</evidence>
<keyword evidence="5 9" id="KW-0904">Protein phosphatase</keyword>
<dbReference type="OrthoDB" id="57957at2759"/>